<dbReference type="GO" id="GO:0004568">
    <property type="term" value="F:chitinase activity"/>
    <property type="evidence" value="ECO:0007669"/>
    <property type="project" value="TreeGrafter"/>
</dbReference>
<evidence type="ECO:0000256" key="1">
    <source>
        <dbReference type="SAM" id="SignalP"/>
    </source>
</evidence>
<dbReference type="FunFam" id="3.10.50.10:FF:000026">
    <property type="entry name" value="AGAP005337-PA"/>
    <property type="match status" value="1"/>
</dbReference>
<feature type="signal peptide" evidence="1">
    <location>
        <begin position="1"/>
        <end position="20"/>
    </location>
</feature>
<evidence type="ECO:0000313" key="4">
    <source>
        <dbReference type="Proteomes" id="UP000789390"/>
    </source>
</evidence>
<dbReference type="Gene3D" id="3.10.50.10">
    <property type="match status" value="1"/>
</dbReference>
<accession>A0A8J2WKM2</accession>
<dbReference type="SMART" id="SM00636">
    <property type="entry name" value="Glyco_18"/>
    <property type="match status" value="1"/>
</dbReference>
<dbReference type="Pfam" id="PF00704">
    <property type="entry name" value="Glyco_hydro_18"/>
    <property type="match status" value="1"/>
</dbReference>
<protein>
    <recommendedName>
        <fullName evidence="2">GH18 domain-containing protein</fullName>
    </recommendedName>
</protein>
<name>A0A8J2WKM2_9CRUS</name>
<dbReference type="AlphaFoldDB" id="A0A8J2WKM2"/>
<dbReference type="InterPro" id="IPR029070">
    <property type="entry name" value="Chitinase_insertion_sf"/>
</dbReference>
<keyword evidence="4" id="KW-1185">Reference proteome</keyword>
<dbReference type="InterPro" id="IPR011583">
    <property type="entry name" value="Chitinase_II/V-like_cat"/>
</dbReference>
<dbReference type="PANTHER" id="PTHR11177:SF403">
    <property type="entry name" value="CHITINASE 2-RELATED"/>
    <property type="match status" value="1"/>
</dbReference>
<dbReference type="PROSITE" id="PS51257">
    <property type="entry name" value="PROKAR_LIPOPROTEIN"/>
    <property type="match status" value="1"/>
</dbReference>
<feature type="domain" description="GH18" evidence="2">
    <location>
        <begin position="32"/>
        <end position="417"/>
    </location>
</feature>
<organism evidence="3 4">
    <name type="scientific">Daphnia galeata</name>
    <dbReference type="NCBI Taxonomy" id="27404"/>
    <lineage>
        <taxon>Eukaryota</taxon>
        <taxon>Metazoa</taxon>
        <taxon>Ecdysozoa</taxon>
        <taxon>Arthropoda</taxon>
        <taxon>Crustacea</taxon>
        <taxon>Branchiopoda</taxon>
        <taxon>Diplostraca</taxon>
        <taxon>Cladocera</taxon>
        <taxon>Anomopoda</taxon>
        <taxon>Daphniidae</taxon>
        <taxon>Daphnia</taxon>
    </lineage>
</organism>
<comment type="caution">
    <text evidence="3">The sequence shown here is derived from an EMBL/GenBank/DDBJ whole genome shotgun (WGS) entry which is preliminary data.</text>
</comment>
<dbReference type="PROSITE" id="PS51910">
    <property type="entry name" value="GH18_2"/>
    <property type="match status" value="1"/>
</dbReference>
<dbReference type="OrthoDB" id="6369165at2759"/>
<proteinExistence type="predicted"/>
<keyword evidence="1" id="KW-0732">Signal</keyword>
<dbReference type="SUPFAM" id="SSF51445">
    <property type="entry name" value="(Trans)glycosidases"/>
    <property type="match status" value="1"/>
</dbReference>
<gene>
    <name evidence="3" type="ORF">DGAL_LOCUS4864</name>
</gene>
<dbReference type="PANTHER" id="PTHR11177">
    <property type="entry name" value="CHITINASE"/>
    <property type="match status" value="1"/>
</dbReference>
<dbReference type="GO" id="GO:0005975">
    <property type="term" value="P:carbohydrate metabolic process"/>
    <property type="evidence" value="ECO:0007669"/>
    <property type="project" value="InterPro"/>
</dbReference>
<evidence type="ECO:0000259" key="2">
    <source>
        <dbReference type="PROSITE" id="PS51910"/>
    </source>
</evidence>
<feature type="chain" id="PRO_5035234562" description="GH18 domain-containing protein" evidence="1">
    <location>
        <begin position="21"/>
        <end position="417"/>
    </location>
</feature>
<reference evidence="3" key="1">
    <citation type="submission" date="2021-11" db="EMBL/GenBank/DDBJ databases">
        <authorList>
            <person name="Schell T."/>
        </authorList>
    </citation>
    <scope>NUCLEOTIDE SEQUENCE</scope>
    <source>
        <strain evidence="3">M5</strain>
    </source>
</reference>
<dbReference type="InterPro" id="IPR017853">
    <property type="entry name" value="GH"/>
</dbReference>
<sequence length="417" mass="47290">MRKNFKFLCCVILFCSCVAGLDLHSNVNSHNKVVVCYVKGWAAYRPGNGEFLVDFIDPMLCTHIIYGNALLDNVTHSIQSLVPYLDLEEGGGLGQYKKVVNLKEKNPELKVSLSIGGPFKEESRKFSDMADKPENRKKFIENVFAFIKKYGFDGLDMNWQYPGSGDGSRVQDKENFVILLKEMRTEFEKNGLILTASISGIPSTINRSYDILAINQHVHFIHVMADDYHRPDEYQTTGHNAPLRMSVNSSLIESYKRLSVEDTVKNLLKSGASPDKLVLGVPFYGKTFTLEDKNLHEIGSPSNGTGLKGPYTRTNHYIAYNEVYRICKELTATQSGVDKWIEQWDDVAKVPFMYKGENWISYDNEKSIAIKARYAFNQGLAGLMIWSIDKDDFLPECSNRSISITESHPFRIQRGIK</sequence>
<dbReference type="Proteomes" id="UP000789390">
    <property type="component" value="Unassembled WGS sequence"/>
</dbReference>
<dbReference type="GO" id="GO:0006032">
    <property type="term" value="P:chitin catabolic process"/>
    <property type="evidence" value="ECO:0007669"/>
    <property type="project" value="TreeGrafter"/>
</dbReference>
<dbReference type="EMBL" id="CAKKLH010000081">
    <property type="protein sequence ID" value="CAH0102458.1"/>
    <property type="molecule type" value="Genomic_DNA"/>
</dbReference>
<dbReference type="Gene3D" id="3.20.20.80">
    <property type="entry name" value="Glycosidases"/>
    <property type="match status" value="1"/>
</dbReference>
<dbReference type="GO" id="GO:0005576">
    <property type="term" value="C:extracellular region"/>
    <property type="evidence" value="ECO:0007669"/>
    <property type="project" value="TreeGrafter"/>
</dbReference>
<dbReference type="SUPFAM" id="SSF54556">
    <property type="entry name" value="Chitinase insertion domain"/>
    <property type="match status" value="1"/>
</dbReference>
<evidence type="ECO:0000313" key="3">
    <source>
        <dbReference type="EMBL" id="CAH0102458.1"/>
    </source>
</evidence>
<dbReference type="GO" id="GO:0008061">
    <property type="term" value="F:chitin binding"/>
    <property type="evidence" value="ECO:0007669"/>
    <property type="project" value="InterPro"/>
</dbReference>
<dbReference type="InterPro" id="IPR001223">
    <property type="entry name" value="Glyco_hydro18_cat"/>
</dbReference>
<dbReference type="InterPro" id="IPR050314">
    <property type="entry name" value="Glycosyl_Hydrlase_18"/>
</dbReference>